<dbReference type="Pfam" id="PF01182">
    <property type="entry name" value="Glucosamine_iso"/>
    <property type="match status" value="1"/>
</dbReference>
<dbReference type="EMBL" id="JAEUBG010005713">
    <property type="protein sequence ID" value="KAH3673035.1"/>
    <property type="molecule type" value="Genomic_DNA"/>
</dbReference>
<dbReference type="GO" id="GO:0005737">
    <property type="term" value="C:cytoplasm"/>
    <property type="evidence" value="ECO:0007669"/>
    <property type="project" value="UniProtKB-SubCell"/>
</dbReference>
<dbReference type="NCBIfam" id="TIGR01198">
    <property type="entry name" value="pgl"/>
    <property type="match status" value="1"/>
</dbReference>
<keyword evidence="5" id="KW-0963">Cytoplasm</keyword>
<dbReference type="SUPFAM" id="SSF100950">
    <property type="entry name" value="NagB/RpiA/CoA transferase-like"/>
    <property type="match status" value="1"/>
</dbReference>
<dbReference type="OrthoDB" id="432544at2759"/>
<dbReference type="FunFam" id="3.40.50.1360:FF:000005">
    <property type="entry name" value="6-phosphogluconolactonase"/>
    <property type="match status" value="1"/>
</dbReference>
<dbReference type="GO" id="GO:0017057">
    <property type="term" value="F:6-phosphogluconolactonase activity"/>
    <property type="evidence" value="ECO:0007669"/>
    <property type="project" value="UniProtKB-EC"/>
</dbReference>
<evidence type="ECO:0000256" key="5">
    <source>
        <dbReference type="ARBA" id="ARBA00022490"/>
    </source>
</evidence>
<evidence type="ECO:0000259" key="8">
    <source>
        <dbReference type="Pfam" id="PF01182"/>
    </source>
</evidence>
<evidence type="ECO:0000256" key="4">
    <source>
        <dbReference type="ARBA" id="ARBA00010662"/>
    </source>
</evidence>
<dbReference type="InterPro" id="IPR005900">
    <property type="entry name" value="6-phosphogluconolactonase_DevB"/>
</dbReference>
<dbReference type="CDD" id="cd01400">
    <property type="entry name" value="6PGL"/>
    <property type="match status" value="1"/>
</dbReference>
<dbReference type="AlphaFoldDB" id="A0A9P8PK25"/>
<evidence type="ECO:0000313" key="9">
    <source>
        <dbReference type="EMBL" id="KAH3673035.1"/>
    </source>
</evidence>
<evidence type="ECO:0000256" key="3">
    <source>
        <dbReference type="ARBA" id="ARBA00004961"/>
    </source>
</evidence>
<gene>
    <name evidence="9" type="ORF">WICPIJ_009921</name>
</gene>
<dbReference type="Proteomes" id="UP000774326">
    <property type="component" value="Unassembled WGS sequence"/>
</dbReference>
<dbReference type="InterPro" id="IPR037171">
    <property type="entry name" value="NagB/RpiA_transferase-like"/>
</dbReference>
<feature type="domain" description="Glucosamine/galactosamine-6-phosphate isomerase" evidence="8">
    <location>
        <begin position="9"/>
        <end position="233"/>
    </location>
</feature>
<protein>
    <recommendedName>
        <fullName evidence="7">6-phosphogluconolactonase-like protein</fullName>
    </recommendedName>
</protein>
<comment type="subcellular location">
    <subcellularLocation>
        <location evidence="2">Cytoplasm</location>
    </subcellularLocation>
</comment>
<comment type="pathway">
    <text evidence="3">Carbohydrate degradation; pentose phosphate pathway; D-ribulose 5-phosphate from D-glucose 6-phosphate (oxidative stage): step 2/3.</text>
</comment>
<sequence length="248" mass="27113">MVKINHYPESAQVAASVAEYIIKIQDATLASKDHFDIAISGGSLGKVLQAGLINDTSVRDKVQWGKWRVYFSDERLVPLDHEDSNYGLFNELVLKKLAHEGIAGPTCYTINESLLHETNTSTDSEIAKEYESFLPKHLDLILLGAGPDGHTASLFPGHALLKEESVLIATISDSPKPPSRRITFTFPVLRASKNIAFVAEGAGKAPVLREVFGEAKSNLPAELVNELDVPVVWFVNDPAVEGVDFSKF</sequence>
<dbReference type="InterPro" id="IPR039104">
    <property type="entry name" value="6PGL"/>
</dbReference>
<dbReference type="GO" id="GO:0005975">
    <property type="term" value="P:carbohydrate metabolic process"/>
    <property type="evidence" value="ECO:0007669"/>
    <property type="project" value="InterPro"/>
</dbReference>
<name>A0A9P8PK25_WICPI</name>
<comment type="similarity">
    <text evidence="4 7">Belongs to the glucosamine/galactosamine-6-phosphate isomerase family. 6-phosphogluconolactonase subfamily.</text>
</comment>
<dbReference type="GO" id="GO:0006098">
    <property type="term" value="P:pentose-phosphate shunt"/>
    <property type="evidence" value="ECO:0007669"/>
    <property type="project" value="InterPro"/>
</dbReference>
<comment type="catalytic activity">
    <reaction evidence="1">
        <text>6-phospho-D-glucono-1,5-lactone + H2O = 6-phospho-D-gluconate + H(+)</text>
        <dbReference type="Rhea" id="RHEA:12556"/>
        <dbReference type="ChEBI" id="CHEBI:15377"/>
        <dbReference type="ChEBI" id="CHEBI:15378"/>
        <dbReference type="ChEBI" id="CHEBI:57955"/>
        <dbReference type="ChEBI" id="CHEBI:58759"/>
        <dbReference type="EC" id="3.1.1.31"/>
    </reaction>
</comment>
<evidence type="ECO:0000313" key="10">
    <source>
        <dbReference type="Proteomes" id="UP000774326"/>
    </source>
</evidence>
<organism evidence="9 10">
    <name type="scientific">Wickerhamomyces pijperi</name>
    <name type="common">Yeast</name>
    <name type="synonym">Pichia pijperi</name>
    <dbReference type="NCBI Taxonomy" id="599730"/>
    <lineage>
        <taxon>Eukaryota</taxon>
        <taxon>Fungi</taxon>
        <taxon>Dikarya</taxon>
        <taxon>Ascomycota</taxon>
        <taxon>Saccharomycotina</taxon>
        <taxon>Saccharomycetes</taxon>
        <taxon>Phaffomycetales</taxon>
        <taxon>Wickerhamomycetaceae</taxon>
        <taxon>Wickerhamomyces</taxon>
    </lineage>
</organism>
<dbReference type="PANTHER" id="PTHR11054">
    <property type="entry name" value="6-PHOSPHOGLUCONOLACTONASE"/>
    <property type="match status" value="1"/>
</dbReference>
<keyword evidence="6" id="KW-0378">Hydrolase</keyword>
<reference evidence="9" key="2">
    <citation type="submission" date="2021-01" db="EMBL/GenBank/DDBJ databases">
        <authorList>
            <person name="Schikora-Tamarit M.A."/>
        </authorList>
    </citation>
    <scope>NUCLEOTIDE SEQUENCE</scope>
    <source>
        <strain evidence="9">CBS2887</strain>
    </source>
</reference>
<dbReference type="InterPro" id="IPR006148">
    <property type="entry name" value="Glc/Gal-6P_isomerase"/>
</dbReference>
<reference evidence="9" key="1">
    <citation type="journal article" date="2021" name="Open Biol.">
        <title>Shared evolutionary footprints suggest mitochondrial oxidative damage underlies multiple complex I losses in fungi.</title>
        <authorList>
            <person name="Schikora-Tamarit M.A."/>
            <person name="Marcet-Houben M."/>
            <person name="Nosek J."/>
            <person name="Gabaldon T."/>
        </authorList>
    </citation>
    <scope>NUCLEOTIDE SEQUENCE</scope>
    <source>
        <strain evidence="9">CBS2887</strain>
    </source>
</reference>
<evidence type="ECO:0000256" key="6">
    <source>
        <dbReference type="ARBA" id="ARBA00022801"/>
    </source>
</evidence>
<comment type="caution">
    <text evidence="9">The sequence shown here is derived from an EMBL/GenBank/DDBJ whole genome shotgun (WGS) entry which is preliminary data.</text>
</comment>
<evidence type="ECO:0000256" key="2">
    <source>
        <dbReference type="ARBA" id="ARBA00004496"/>
    </source>
</evidence>
<proteinExistence type="inferred from homology"/>
<dbReference type="PANTHER" id="PTHR11054:SF24">
    <property type="entry name" value="6-PHOSPHOGLUCONOLACTONASE 3-RELATED"/>
    <property type="match status" value="1"/>
</dbReference>
<evidence type="ECO:0000256" key="1">
    <source>
        <dbReference type="ARBA" id="ARBA00000832"/>
    </source>
</evidence>
<evidence type="ECO:0000256" key="7">
    <source>
        <dbReference type="RuleBase" id="RU365095"/>
    </source>
</evidence>
<dbReference type="Gene3D" id="3.40.50.1360">
    <property type="match status" value="1"/>
</dbReference>
<keyword evidence="10" id="KW-1185">Reference proteome</keyword>
<accession>A0A9P8PK25</accession>